<evidence type="ECO:0000313" key="6">
    <source>
        <dbReference type="EMBL" id="MBM3226211.1"/>
    </source>
</evidence>
<keyword evidence="3 4" id="KW-0472">Membrane</keyword>
<protein>
    <submittedName>
        <fullName evidence="6">MFS transporter</fullName>
    </submittedName>
</protein>
<feature type="domain" description="Major facilitator superfamily (MFS) profile" evidence="5">
    <location>
        <begin position="83"/>
        <end position="282"/>
    </location>
</feature>
<keyword evidence="1 4" id="KW-0812">Transmembrane</keyword>
<keyword evidence="2 4" id="KW-1133">Transmembrane helix</keyword>
<dbReference type="EMBL" id="VGLS01000828">
    <property type="protein sequence ID" value="MBM3226211.1"/>
    <property type="molecule type" value="Genomic_DNA"/>
</dbReference>
<dbReference type="InterPro" id="IPR036259">
    <property type="entry name" value="MFS_trans_sf"/>
</dbReference>
<dbReference type="InterPro" id="IPR050327">
    <property type="entry name" value="Proton-linked_MCT"/>
</dbReference>
<feature type="transmembrane region" description="Helical" evidence="4">
    <location>
        <begin position="89"/>
        <end position="110"/>
    </location>
</feature>
<dbReference type="Pfam" id="PF07690">
    <property type="entry name" value="MFS_1"/>
    <property type="match status" value="1"/>
</dbReference>
<dbReference type="Proteomes" id="UP000712673">
    <property type="component" value="Unassembled WGS sequence"/>
</dbReference>
<name>A0A937W718_UNCTE</name>
<feature type="non-terminal residue" evidence="6">
    <location>
        <position position="1"/>
    </location>
</feature>
<evidence type="ECO:0000256" key="2">
    <source>
        <dbReference type="ARBA" id="ARBA00022989"/>
    </source>
</evidence>
<dbReference type="PANTHER" id="PTHR11360">
    <property type="entry name" value="MONOCARBOXYLATE TRANSPORTER"/>
    <property type="match status" value="1"/>
</dbReference>
<proteinExistence type="predicted"/>
<dbReference type="PROSITE" id="PS50850">
    <property type="entry name" value="MFS"/>
    <property type="match status" value="1"/>
</dbReference>
<dbReference type="InterPro" id="IPR020846">
    <property type="entry name" value="MFS_dom"/>
</dbReference>
<dbReference type="GO" id="GO:0022857">
    <property type="term" value="F:transmembrane transporter activity"/>
    <property type="evidence" value="ECO:0007669"/>
    <property type="project" value="InterPro"/>
</dbReference>
<accession>A0A937W718</accession>
<dbReference type="SUPFAM" id="SSF103473">
    <property type="entry name" value="MFS general substrate transporter"/>
    <property type="match status" value="1"/>
</dbReference>
<reference evidence="6" key="1">
    <citation type="submission" date="2019-03" db="EMBL/GenBank/DDBJ databases">
        <title>Lake Tanganyika Metagenome-Assembled Genomes (MAGs).</title>
        <authorList>
            <person name="Tran P."/>
        </authorList>
    </citation>
    <scope>NUCLEOTIDE SEQUENCE</scope>
    <source>
        <strain evidence="6">K_DeepCast_65m_m2_066</strain>
    </source>
</reference>
<feature type="transmembrane region" description="Helical" evidence="4">
    <location>
        <begin position="144"/>
        <end position="165"/>
    </location>
</feature>
<evidence type="ECO:0000259" key="5">
    <source>
        <dbReference type="PROSITE" id="PS50850"/>
    </source>
</evidence>
<dbReference type="Gene3D" id="1.20.1250.20">
    <property type="entry name" value="MFS general substrate transporter like domains"/>
    <property type="match status" value="1"/>
</dbReference>
<feature type="transmembrane region" description="Helical" evidence="4">
    <location>
        <begin position="236"/>
        <end position="255"/>
    </location>
</feature>
<organism evidence="6 7">
    <name type="scientific">Tectimicrobiota bacterium</name>
    <dbReference type="NCBI Taxonomy" id="2528274"/>
    <lineage>
        <taxon>Bacteria</taxon>
        <taxon>Pseudomonadati</taxon>
        <taxon>Nitrospinota/Tectimicrobiota group</taxon>
        <taxon>Candidatus Tectimicrobiota</taxon>
    </lineage>
</organism>
<dbReference type="AlphaFoldDB" id="A0A937W718"/>
<comment type="caution">
    <text evidence="6">The sequence shown here is derived from an EMBL/GenBank/DDBJ whole genome shotgun (WGS) entry which is preliminary data.</text>
</comment>
<evidence type="ECO:0000313" key="7">
    <source>
        <dbReference type="Proteomes" id="UP000712673"/>
    </source>
</evidence>
<feature type="transmembrane region" description="Helical" evidence="4">
    <location>
        <begin position="12"/>
        <end position="36"/>
    </location>
</feature>
<dbReference type="PANTHER" id="PTHR11360:SF290">
    <property type="entry name" value="MONOCARBOXYLATE MFS PERMEASE"/>
    <property type="match status" value="1"/>
</dbReference>
<evidence type="ECO:0000256" key="3">
    <source>
        <dbReference type="ARBA" id="ARBA00023136"/>
    </source>
</evidence>
<gene>
    <name evidence="6" type="ORF">FJZ47_20800</name>
</gene>
<evidence type="ECO:0000256" key="4">
    <source>
        <dbReference type="SAM" id="Phobius"/>
    </source>
</evidence>
<feature type="transmembrane region" description="Helical" evidence="4">
    <location>
        <begin position="116"/>
        <end position="137"/>
    </location>
</feature>
<evidence type="ECO:0000256" key="1">
    <source>
        <dbReference type="ARBA" id="ARBA00022692"/>
    </source>
</evidence>
<feature type="transmembrane region" description="Helical" evidence="4">
    <location>
        <begin position="213"/>
        <end position="230"/>
    </location>
</feature>
<feature type="transmembrane region" description="Helical" evidence="4">
    <location>
        <begin position="171"/>
        <end position="192"/>
    </location>
</feature>
<sequence length="282" mass="30406">FSPVVTWMIFLWGWQTSYVVLSMLMTVCLSVSCFFIRNHPHDMGLAPYGGNPVPAPARPVGPGAAKPAQAGGSLWGEVLRMEGFWSLSLINFFCCLCHSIPLVHVVGFALSAGLSAFAASWVLAIMSISSVVGRIYWGMFADRYGARFALMITLFMQGALILWLVNAQDPVIFFIYAILWGFGYGGVGTQYGMVSREVFGARLFGQGYSGQNAFAMVGMSVGGFLGGYLYDLSHSYVTAWLVSVASGLISSLIAMDLMAQTDRAKAAEAAQQTQPTPAPVRT</sequence>
<dbReference type="InterPro" id="IPR011701">
    <property type="entry name" value="MFS"/>
</dbReference>